<dbReference type="EMBL" id="VOEI01000001">
    <property type="protein sequence ID" value="TWR28523.1"/>
    <property type="molecule type" value="Genomic_DNA"/>
</dbReference>
<comment type="caution">
    <text evidence="1">The sequence shown here is derived from an EMBL/GenBank/DDBJ whole genome shotgun (WGS) entry which is preliminary data.</text>
</comment>
<dbReference type="OrthoDB" id="789253at2"/>
<evidence type="ECO:0008006" key="3">
    <source>
        <dbReference type="Google" id="ProtNLM"/>
    </source>
</evidence>
<dbReference type="Proteomes" id="UP000318010">
    <property type="component" value="Unassembled WGS sequence"/>
</dbReference>
<dbReference type="Gene3D" id="1.25.40.10">
    <property type="entry name" value="Tetratricopeptide repeat domain"/>
    <property type="match status" value="1"/>
</dbReference>
<accession>A0A563UB55</accession>
<name>A0A563UB55_9SPHI</name>
<proteinExistence type="predicted"/>
<organism evidence="1 2">
    <name type="scientific">Mucilaginibacter achroorhodeus</name>
    <dbReference type="NCBI Taxonomy" id="2599294"/>
    <lineage>
        <taxon>Bacteria</taxon>
        <taxon>Pseudomonadati</taxon>
        <taxon>Bacteroidota</taxon>
        <taxon>Sphingobacteriia</taxon>
        <taxon>Sphingobacteriales</taxon>
        <taxon>Sphingobacteriaceae</taxon>
        <taxon>Mucilaginibacter</taxon>
    </lineage>
</organism>
<dbReference type="AlphaFoldDB" id="A0A563UB55"/>
<dbReference type="RefSeq" id="WP_146269317.1">
    <property type="nucleotide sequence ID" value="NZ_VOEI01000001.1"/>
</dbReference>
<gene>
    <name evidence="1" type="ORF">FPZ42_04705</name>
</gene>
<evidence type="ECO:0000313" key="1">
    <source>
        <dbReference type="EMBL" id="TWR28523.1"/>
    </source>
</evidence>
<reference evidence="1 2" key="1">
    <citation type="submission" date="2019-07" db="EMBL/GenBank/DDBJ databases">
        <authorList>
            <person name="Kim J."/>
        </authorList>
    </citation>
    <scope>NUCLEOTIDE SEQUENCE [LARGE SCALE GENOMIC DNA]</scope>
    <source>
        <strain evidence="1 2">MJ1a</strain>
    </source>
</reference>
<protein>
    <recommendedName>
        <fullName evidence="3">MalT-like TPR region domain-containing protein</fullName>
    </recommendedName>
</protein>
<dbReference type="SUPFAM" id="SSF48452">
    <property type="entry name" value="TPR-like"/>
    <property type="match status" value="1"/>
</dbReference>
<dbReference type="InterPro" id="IPR011990">
    <property type="entry name" value="TPR-like_helical_dom_sf"/>
</dbReference>
<keyword evidence="2" id="KW-1185">Reference proteome</keyword>
<evidence type="ECO:0000313" key="2">
    <source>
        <dbReference type="Proteomes" id="UP000318010"/>
    </source>
</evidence>
<sequence length="208" mass="24093">MRYSLLLVILFAFNLTASAQWYKLDFKKHVRYSQIASTKYNAMKRLMATYPVVTNKKLAPIPTVISQLQLEAGERVIMRAAQHNMRFRQYGEASYRFSELAQLYVKANRLSEAKWYYLQSNLISRQQNDYPHTISNLICLALVKADLGDLTQAQQDLTEAREMARNAGRTQDLKLVEEKLKFLQTNKTWLPKSELRYADAAETTAKSK</sequence>